<dbReference type="Proteomes" id="UP000005038">
    <property type="component" value="Unassembled WGS sequence"/>
</dbReference>
<proteinExistence type="predicted"/>
<protein>
    <recommendedName>
        <fullName evidence="2">GmrSD restriction endonucleases C-terminal domain-containing protein</fullName>
    </recommendedName>
</protein>
<feature type="domain" description="GmrSD restriction endonucleases C-terminal" evidence="2">
    <location>
        <begin position="88"/>
        <end position="223"/>
    </location>
</feature>
<feature type="compositionally biased region" description="Polar residues" evidence="1">
    <location>
        <begin position="32"/>
        <end position="42"/>
    </location>
</feature>
<evidence type="ECO:0000256" key="1">
    <source>
        <dbReference type="SAM" id="MobiDB-lite"/>
    </source>
</evidence>
<feature type="compositionally biased region" description="Low complexity" evidence="1">
    <location>
        <begin position="8"/>
        <end position="26"/>
    </location>
</feature>
<dbReference type="EMBL" id="BAFB01000050">
    <property type="protein sequence ID" value="GAB33199.1"/>
    <property type="molecule type" value="Genomic_DNA"/>
</dbReference>
<gene>
    <name evidence="3" type="ORF">GOOTI_050_00030</name>
</gene>
<dbReference type="InterPro" id="IPR011089">
    <property type="entry name" value="GmrSD_C"/>
</dbReference>
<evidence type="ECO:0000313" key="3">
    <source>
        <dbReference type="EMBL" id="GAB33199.1"/>
    </source>
</evidence>
<comment type="caution">
    <text evidence="3">The sequence shown here is derived from an EMBL/GenBank/DDBJ whole genome shotgun (WGS) entry which is preliminary data.</text>
</comment>
<organism evidence="3 4">
    <name type="scientific">Gordonia otitidis (strain DSM 44809 / CCUG 52243 / JCM 12355 / NBRC 100426 / IFM 10032)</name>
    <dbReference type="NCBI Taxonomy" id="1108044"/>
    <lineage>
        <taxon>Bacteria</taxon>
        <taxon>Bacillati</taxon>
        <taxon>Actinomycetota</taxon>
        <taxon>Actinomycetes</taxon>
        <taxon>Mycobacteriales</taxon>
        <taxon>Gordoniaceae</taxon>
        <taxon>Gordonia</taxon>
    </lineage>
</organism>
<feature type="region of interest" description="Disordered" evidence="1">
    <location>
        <begin position="1"/>
        <end position="42"/>
    </location>
</feature>
<dbReference type="Pfam" id="PF07510">
    <property type="entry name" value="GmrSD_C"/>
    <property type="match status" value="1"/>
</dbReference>
<name>H5TI91_GORO1</name>
<dbReference type="PANTHER" id="PTHR24094">
    <property type="entry name" value="SECRETED PROTEIN"/>
    <property type="match status" value="1"/>
</dbReference>
<evidence type="ECO:0000313" key="4">
    <source>
        <dbReference type="Proteomes" id="UP000005038"/>
    </source>
</evidence>
<keyword evidence="4" id="KW-1185">Reference proteome</keyword>
<reference evidence="3" key="1">
    <citation type="submission" date="2012-02" db="EMBL/GenBank/DDBJ databases">
        <title>Whole genome shotgun sequence of Gordonia otitidis NBRC 100426.</title>
        <authorList>
            <person name="Yoshida I."/>
            <person name="Hosoyama A."/>
            <person name="Tsuchikane K."/>
            <person name="Katsumata H."/>
            <person name="Yamazaki S."/>
            <person name="Fujita N."/>
        </authorList>
    </citation>
    <scope>NUCLEOTIDE SEQUENCE [LARGE SCALE GENOMIC DNA]</scope>
    <source>
        <strain evidence="3">NBRC 100426</strain>
    </source>
</reference>
<dbReference type="STRING" id="1108044.GOOTI_050_00030"/>
<accession>H5TI91</accession>
<sequence>MHADTTSRHSTATITATTTQPAATSAERVATEQPQPTSNESAAQAIRTLDSLAVKGRAPKTGYSRAQFGAAWSDDVTVEGGHNGCDTRNDLLKSLRNKVIKPNTHGCVVLSGVLDDPYTGRSIPFQRGPQSGRIQVDHLVALLDAWQKGAQQLSVDQRRNLANDPRNLQLVDGPTNAAKGAGDAATWLPPNKGYRCTYVQRQIAVKSIYHLWVTAAEKEAMLRILRSC</sequence>
<dbReference type="AlphaFoldDB" id="H5TI91"/>
<dbReference type="PANTHER" id="PTHR24094:SF15">
    <property type="entry name" value="AMP-DEPENDENT SYNTHETASE_LIGASE DOMAIN-CONTAINING PROTEIN-RELATED"/>
    <property type="match status" value="1"/>
</dbReference>
<evidence type="ECO:0000259" key="2">
    <source>
        <dbReference type="Pfam" id="PF07510"/>
    </source>
</evidence>